<keyword evidence="2" id="KW-1185">Reference proteome</keyword>
<dbReference type="NCBIfam" id="TIGR00022">
    <property type="entry name" value="YhcH/YjgK/YiaL family protein"/>
    <property type="match status" value="1"/>
</dbReference>
<gene>
    <name evidence="1" type="ORF">GCM10022395_29780</name>
</gene>
<comment type="caution">
    <text evidence="1">The sequence shown here is derived from an EMBL/GenBank/DDBJ whole genome shotgun (WGS) entry which is preliminary data.</text>
</comment>
<organism evidence="1 2">
    <name type="scientific">Snuella lapsa</name>
    <dbReference type="NCBI Taxonomy" id="870481"/>
    <lineage>
        <taxon>Bacteria</taxon>
        <taxon>Pseudomonadati</taxon>
        <taxon>Bacteroidota</taxon>
        <taxon>Flavobacteriia</taxon>
        <taxon>Flavobacteriales</taxon>
        <taxon>Flavobacteriaceae</taxon>
        <taxon>Snuella</taxon>
    </lineage>
</organism>
<proteinExistence type="predicted"/>
<evidence type="ECO:0000313" key="2">
    <source>
        <dbReference type="Proteomes" id="UP001500954"/>
    </source>
</evidence>
<name>A0ABP6YB38_9FLAO</name>
<dbReference type="Gene3D" id="2.60.120.370">
    <property type="entry name" value="YhcH/YjgK/YiaL"/>
    <property type="match status" value="1"/>
</dbReference>
<dbReference type="Proteomes" id="UP001500954">
    <property type="component" value="Unassembled WGS sequence"/>
</dbReference>
<dbReference type="InterPro" id="IPR037012">
    <property type="entry name" value="NanQ/TabA/YiaL_sf"/>
</dbReference>
<dbReference type="Pfam" id="PF04074">
    <property type="entry name" value="DUF386"/>
    <property type="match status" value="1"/>
</dbReference>
<evidence type="ECO:0000313" key="1">
    <source>
        <dbReference type="EMBL" id="GAA3579220.1"/>
    </source>
</evidence>
<dbReference type="RefSeq" id="WP_345007145.1">
    <property type="nucleotide sequence ID" value="NZ_BAABCY010000079.1"/>
</dbReference>
<sequence length="149" mass="17263">MIIDKLENATLYFGINDRIKKALNYIQQTDFKKLDLGKHNIDGDTIYALVYEYTTKHPDNSFLEAHRNYIDIQYIFEGIEQIGLTTLENQRAVKTYNSADDYELFDETYSLISLKKGLFAIFFPDDLHMPGIKMGNPSTVKKVVVKVRI</sequence>
<protein>
    <submittedName>
        <fullName evidence="1">YhcH/YjgK/YiaL family protein</fullName>
    </submittedName>
</protein>
<dbReference type="EMBL" id="BAABCY010000079">
    <property type="protein sequence ID" value="GAA3579220.1"/>
    <property type="molecule type" value="Genomic_DNA"/>
</dbReference>
<dbReference type="InterPro" id="IPR004375">
    <property type="entry name" value="NanQ/TabA/YiaL"/>
</dbReference>
<reference evidence="2" key="1">
    <citation type="journal article" date="2019" name="Int. J. Syst. Evol. Microbiol.">
        <title>The Global Catalogue of Microorganisms (GCM) 10K type strain sequencing project: providing services to taxonomists for standard genome sequencing and annotation.</title>
        <authorList>
            <consortium name="The Broad Institute Genomics Platform"/>
            <consortium name="The Broad Institute Genome Sequencing Center for Infectious Disease"/>
            <person name="Wu L."/>
            <person name="Ma J."/>
        </authorList>
    </citation>
    <scope>NUCLEOTIDE SEQUENCE [LARGE SCALE GENOMIC DNA]</scope>
    <source>
        <strain evidence="2">JCM 17111</strain>
    </source>
</reference>
<dbReference type="PANTHER" id="PTHR34986">
    <property type="entry name" value="EVOLVED BETA-GALACTOSIDASE SUBUNIT BETA"/>
    <property type="match status" value="1"/>
</dbReference>
<accession>A0ABP6YB38</accession>
<dbReference type="PANTHER" id="PTHR34986:SF1">
    <property type="entry name" value="PROTEIN YIAL"/>
    <property type="match status" value="1"/>
</dbReference>
<dbReference type="SUPFAM" id="SSF51197">
    <property type="entry name" value="Clavaminate synthase-like"/>
    <property type="match status" value="1"/>
</dbReference>